<name>A0A7C9JHM3_9ACTN</name>
<organism evidence="2 3">
    <name type="scientific">Herbidospora solisilvae</name>
    <dbReference type="NCBI Taxonomy" id="2696284"/>
    <lineage>
        <taxon>Bacteria</taxon>
        <taxon>Bacillati</taxon>
        <taxon>Actinomycetota</taxon>
        <taxon>Actinomycetes</taxon>
        <taxon>Streptosporangiales</taxon>
        <taxon>Streptosporangiaceae</taxon>
        <taxon>Herbidospora</taxon>
    </lineage>
</organism>
<accession>A0A7C9JHM3</accession>
<dbReference type="RefSeq" id="WP_161482106.1">
    <property type="nucleotide sequence ID" value="NZ_WXEW01000007.1"/>
</dbReference>
<dbReference type="AlphaFoldDB" id="A0A7C9JHM3"/>
<evidence type="ECO:0000313" key="3">
    <source>
        <dbReference type="Proteomes" id="UP000479526"/>
    </source>
</evidence>
<dbReference type="EMBL" id="WXEW01000007">
    <property type="protein sequence ID" value="NAS25003.1"/>
    <property type="molecule type" value="Genomic_DNA"/>
</dbReference>
<protein>
    <submittedName>
        <fullName evidence="2">Uncharacterized protein</fullName>
    </submittedName>
</protein>
<keyword evidence="3" id="KW-1185">Reference proteome</keyword>
<proteinExistence type="predicted"/>
<comment type="caution">
    <text evidence="2">The sequence shown here is derived from an EMBL/GenBank/DDBJ whole genome shotgun (WGS) entry which is preliminary data.</text>
</comment>
<evidence type="ECO:0000256" key="1">
    <source>
        <dbReference type="SAM" id="MobiDB-lite"/>
    </source>
</evidence>
<sequence length="46" mass="5539">MRTTRLTRRPTDHLDGPRRDEEFDRTGEFRLPMTGLRPQGSRRVRD</sequence>
<feature type="compositionally biased region" description="Basic and acidic residues" evidence="1">
    <location>
        <begin position="9"/>
        <end position="28"/>
    </location>
</feature>
<gene>
    <name evidence="2" type="ORF">GT755_25375</name>
</gene>
<evidence type="ECO:0000313" key="2">
    <source>
        <dbReference type="EMBL" id="NAS25003.1"/>
    </source>
</evidence>
<dbReference type="Proteomes" id="UP000479526">
    <property type="component" value="Unassembled WGS sequence"/>
</dbReference>
<feature type="region of interest" description="Disordered" evidence="1">
    <location>
        <begin position="1"/>
        <end position="46"/>
    </location>
</feature>
<reference evidence="2 3" key="1">
    <citation type="submission" date="2020-01" db="EMBL/GenBank/DDBJ databases">
        <title>Herbidospora sp. NEAU-GS84 nov., a novel actinomycete isolated from soil.</title>
        <authorList>
            <person name="Han L."/>
        </authorList>
    </citation>
    <scope>NUCLEOTIDE SEQUENCE [LARGE SCALE GENOMIC DNA]</scope>
    <source>
        <strain evidence="2 3">NEAU-GS84</strain>
    </source>
</reference>